<evidence type="ECO:0000256" key="5">
    <source>
        <dbReference type="ARBA" id="ARBA00022862"/>
    </source>
</evidence>
<dbReference type="SUPFAM" id="SSF52833">
    <property type="entry name" value="Thioredoxin-like"/>
    <property type="match status" value="1"/>
</dbReference>
<organism evidence="15 16">
    <name type="scientific">Pleionea mediterranea</name>
    <dbReference type="NCBI Taxonomy" id="523701"/>
    <lineage>
        <taxon>Bacteria</taxon>
        <taxon>Pseudomonadati</taxon>
        <taxon>Pseudomonadota</taxon>
        <taxon>Gammaproteobacteria</taxon>
        <taxon>Oceanospirillales</taxon>
        <taxon>Pleioneaceae</taxon>
        <taxon>Pleionea</taxon>
    </lineage>
</organism>
<dbReference type="EC" id="1.11.1.24" evidence="3"/>
<evidence type="ECO:0000256" key="7">
    <source>
        <dbReference type="ARBA" id="ARBA00023157"/>
    </source>
</evidence>
<dbReference type="InterPro" id="IPR050924">
    <property type="entry name" value="Peroxiredoxin_BCP/PrxQ"/>
</dbReference>
<keyword evidence="8" id="KW-0676">Redox-active center</keyword>
<dbReference type="PANTHER" id="PTHR42801">
    <property type="entry name" value="THIOREDOXIN-DEPENDENT PEROXIDE REDUCTASE"/>
    <property type="match status" value="1"/>
</dbReference>
<comment type="similarity">
    <text evidence="10">Belongs to the peroxiredoxin family. BCP/PrxQ subfamily.</text>
</comment>
<dbReference type="CDD" id="cd03017">
    <property type="entry name" value="PRX_BCP"/>
    <property type="match status" value="1"/>
</dbReference>
<evidence type="ECO:0000259" key="14">
    <source>
        <dbReference type="PROSITE" id="PS51352"/>
    </source>
</evidence>
<evidence type="ECO:0000256" key="6">
    <source>
        <dbReference type="ARBA" id="ARBA00023002"/>
    </source>
</evidence>
<feature type="domain" description="Thioredoxin" evidence="14">
    <location>
        <begin position="5"/>
        <end position="158"/>
    </location>
</feature>
<dbReference type="Proteomes" id="UP000245790">
    <property type="component" value="Unassembled WGS sequence"/>
</dbReference>
<dbReference type="Pfam" id="PF00578">
    <property type="entry name" value="AhpC-TSA"/>
    <property type="match status" value="1"/>
</dbReference>
<reference evidence="15 16" key="1">
    <citation type="submission" date="2018-05" db="EMBL/GenBank/DDBJ databases">
        <title>Genomic Encyclopedia of Type Strains, Phase IV (KMG-IV): sequencing the most valuable type-strain genomes for metagenomic binning, comparative biology and taxonomic classification.</title>
        <authorList>
            <person name="Goeker M."/>
        </authorList>
    </citation>
    <scope>NUCLEOTIDE SEQUENCE [LARGE SCALE GENOMIC DNA]</scope>
    <source>
        <strain evidence="15 16">DSM 25350</strain>
    </source>
</reference>
<sequence length="158" mass="18038">MSHSPEIGKKAPNFNLPATGDKKLSLKDFKGKHLVIYFYPKDATPGCTTEGQNFRDTFNKFKNANCSILGVSRDSIKSHEKFKEKQAFPFDLLSDEDEEMCKAYDVIKLKKLYGREYMGIERSTFLIDANGKLKKEWRKIKVKGHVDEVLAEVKALNA</sequence>
<accession>A0A316FX62</accession>
<dbReference type="OrthoDB" id="9812811at2"/>
<protein>
    <recommendedName>
        <fullName evidence="3">thioredoxin-dependent peroxiredoxin</fullName>
        <ecNumber evidence="3">1.11.1.24</ecNumber>
    </recommendedName>
    <alternativeName>
        <fullName evidence="9">Thioredoxin peroxidase</fullName>
    </alternativeName>
    <alternativeName>
        <fullName evidence="11">Thioredoxin-dependent peroxiredoxin Bcp</fullName>
    </alternativeName>
</protein>
<evidence type="ECO:0000256" key="2">
    <source>
        <dbReference type="ARBA" id="ARBA00011245"/>
    </source>
</evidence>
<dbReference type="InterPro" id="IPR024706">
    <property type="entry name" value="Peroxiredoxin_AhpC-typ"/>
</dbReference>
<evidence type="ECO:0000256" key="3">
    <source>
        <dbReference type="ARBA" id="ARBA00013017"/>
    </source>
</evidence>
<dbReference type="GO" id="GO:0008379">
    <property type="term" value="F:thioredoxin peroxidase activity"/>
    <property type="evidence" value="ECO:0007669"/>
    <property type="project" value="TreeGrafter"/>
</dbReference>
<evidence type="ECO:0000256" key="8">
    <source>
        <dbReference type="ARBA" id="ARBA00023284"/>
    </source>
</evidence>
<comment type="subunit">
    <text evidence="2">Monomer.</text>
</comment>
<evidence type="ECO:0000256" key="11">
    <source>
        <dbReference type="ARBA" id="ARBA00042639"/>
    </source>
</evidence>
<feature type="active site" description="Cysteine sulfenic acid (-SOH) intermediate; for peroxidase activity" evidence="13">
    <location>
        <position position="47"/>
    </location>
</feature>
<comment type="caution">
    <text evidence="15">The sequence shown here is derived from an EMBL/GenBank/DDBJ whole genome shotgun (WGS) entry which is preliminary data.</text>
</comment>
<evidence type="ECO:0000256" key="4">
    <source>
        <dbReference type="ARBA" id="ARBA00022559"/>
    </source>
</evidence>
<proteinExistence type="inferred from homology"/>
<keyword evidence="6" id="KW-0560">Oxidoreductase</keyword>
<dbReference type="AlphaFoldDB" id="A0A316FX62"/>
<dbReference type="GO" id="GO:0034599">
    <property type="term" value="P:cellular response to oxidative stress"/>
    <property type="evidence" value="ECO:0007669"/>
    <property type="project" value="TreeGrafter"/>
</dbReference>
<evidence type="ECO:0000256" key="10">
    <source>
        <dbReference type="ARBA" id="ARBA00038489"/>
    </source>
</evidence>
<keyword evidence="7" id="KW-1015">Disulfide bond</keyword>
<dbReference type="PROSITE" id="PS51352">
    <property type="entry name" value="THIOREDOXIN_2"/>
    <property type="match status" value="1"/>
</dbReference>
<evidence type="ECO:0000313" key="16">
    <source>
        <dbReference type="Proteomes" id="UP000245790"/>
    </source>
</evidence>
<dbReference type="EMBL" id="QGGU01000003">
    <property type="protein sequence ID" value="PWK53414.1"/>
    <property type="molecule type" value="Genomic_DNA"/>
</dbReference>
<dbReference type="NCBIfam" id="NF006960">
    <property type="entry name" value="PRK09437.1"/>
    <property type="match status" value="1"/>
</dbReference>
<evidence type="ECO:0000256" key="9">
    <source>
        <dbReference type="ARBA" id="ARBA00032824"/>
    </source>
</evidence>
<evidence type="ECO:0000313" key="15">
    <source>
        <dbReference type="EMBL" id="PWK53414.1"/>
    </source>
</evidence>
<dbReference type="InterPro" id="IPR013766">
    <property type="entry name" value="Thioredoxin_domain"/>
</dbReference>
<name>A0A316FX62_9GAMM</name>
<keyword evidence="16" id="KW-1185">Reference proteome</keyword>
<dbReference type="PIRSF" id="PIRSF000239">
    <property type="entry name" value="AHPC"/>
    <property type="match status" value="1"/>
</dbReference>
<dbReference type="FunFam" id="3.40.30.10:FF:000007">
    <property type="entry name" value="Thioredoxin-dependent thiol peroxidase"/>
    <property type="match status" value="1"/>
</dbReference>
<evidence type="ECO:0000256" key="13">
    <source>
        <dbReference type="PIRSR" id="PIRSR000239-1"/>
    </source>
</evidence>
<keyword evidence="4" id="KW-0575">Peroxidase</keyword>
<dbReference type="InterPro" id="IPR000866">
    <property type="entry name" value="AhpC/TSA"/>
</dbReference>
<evidence type="ECO:0000256" key="1">
    <source>
        <dbReference type="ARBA" id="ARBA00003330"/>
    </source>
</evidence>
<dbReference type="Gene3D" id="3.40.30.10">
    <property type="entry name" value="Glutaredoxin"/>
    <property type="match status" value="1"/>
</dbReference>
<dbReference type="RefSeq" id="WP_109762659.1">
    <property type="nucleotide sequence ID" value="NZ_QGGU01000003.1"/>
</dbReference>
<comment type="function">
    <text evidence="1">Thiol-specific peroxidase that catalyzes the reduction of hydrogen peroxide and organic hydroperoxides to water and alcohols, respectively. Plays a role in cell protection against oxidative stress by detoxifying peroxides and as sensor of hydrogen peroxide-mediated signaling events.</text>
</comment>
<comment type="catalytic activity">
    <reaction evidence="12">
        <text>a hydroperoxide + [thioredoxin]-dithiol = an alcohol + [thioredoxin]-disulfide + H2O</text>
        <dbReference type="Rhea" id="RHEA:62620"/>
        <dbReference type="Rhea" id="RHEA-COMP:10698"/>
        <dbReference type="Rhea" id="RHEA-COMP:10700"/>
        <dbReference type="ChEBI" id="CHEBI:15377"/>
        <dbReference type="ChEBI" id="CHEBI:29950"/>
        <dbReference type="ChEBI" id="CHEBI:30879"/>
        <dbReference type="ChEBI" id="CHEBI:35924"/>
        <dbReference type="ChEBI" id="CHEBI:50058"/>
        <dbReference type="EC" id="1.11.1.24"/>
    </reaction>
</comment>
<gene>
    <name evidence="15" type="ORF">C8D97_103241</name>
</gene>
<dbReference type="GO" id="GO:0005737">
    <property type="term" value="C:cytoplasm"/>
    <property type="evidence" value="ECO:0007669"/>
    <property type="project" value="TreeGrafter"/>
</dbReference>
<dbReference type="PANTHER" id="PTHR42801:SF4">
    <property type="entry name" value="AHPC_TSA FAMILY PROTEIN"/>
    <property type="match status" value="1"/>
</dbReference>
<dbReference type="GO" id="GO:0045454">
    <property type="term" value="P:cell redox homeostasis"/>
    <property type="evidence" value="ECO:0007669"/>
    <property type="project" value="TreeGrafter"/>
</dbReference>
<keyword evidence="5" id="KW-0049">Antioxidant</keyword>
<dbReference type="InterPro" id="IPR036249">
    <property type="entry name" value="Thioredoxin-like_sf"/>
</dbReference>
<evidence type="ECO:0000256" key="12">
    <source>
        <dbReference type="ARBA" id="ARBA00049091"/>
    </source>
</evidence>